<dbReference type="Proteomes" id="UP000830925">
    <property type="component" value="Chromosome"/>
</dbReference>
<sequence length="235" mass="26081">MNEVLLNYKSAMQTGQWRIQCDFDGTISLQDVADTLLNRHGMPGWQELEEAWERGEIGSHDCMCGQVALLDMSVAELHSCLDEVGIDPFFAQFVAVTKRLGVPLQIVSDGLDYAIHYLLGREGLRGLPVLANCLEVQGPRRWRLDTPWHRLDCASANCKCGHLSQAHAQSQRVLYIGDGSSDFCVAAKADFVLAKGRLQDYCQERGIAHAPFEDFSQAIALLPSLLHTPDLRSVV</sequence>
<dbReference type="RefSeq" id="WP_247966219.1">
    <property type="nucleotide sequence ID" value="NZ_CP095873.1"/>
</dbReference>
<dbReference type="EMBL" id="CP095873">
    <property type="protein sequence ID" value="UPL21463.1"/>
    <property type="molecule type" value="Genomic_DNA"/>
</dbReference>
<reference evidence="5" key="1">
    <citation type="submission" date="2022-04" db="EMBL/GenBank/DDBJ databases">
        <title>Genomic mining of Alcaligenes faecalis D334 producing ectoin and derivatives.</title>
        <authorList>
            <person name="Doan V.T."/>
            <person name="Quach N.T."/>
            <person name="Vu T.-H.-N."/>
            <person name="Phi Q.-T."/>
        </authorList>
    </citation>
    <scope>NUCLEOTIDE SEQUENCE</scope>
    <source>
        <strain evidence="5">D334</strain>
    </source>
</reference>
<evidence type="ECO:0000313" key="5">
    <source>
        <dbReference type="EMBL" id="UPL21463.1"/>
    </source>
</evidence>
<evidence type="ECO:0000256" key="1">
    <source>
        <dbReference type="ARBA" id="ARBA00001946"/>
    </source>
</evidence>
<accession>A0AAE9H9Q4</accession>
<dbReference type="InterPro" id="IPR036412">
    <property type="entry name" value="HAD-like_sf"/>
</dbReference>
<name>A0AAE9H9Q4_ALCFA</name>
<dbReference type="NCBIfam" id="TIGR01489">
    <property type="entry name" value="DKMTPPase-SF"/>
    <property type="match status" value="1"/>
</dbReference>
<evidence type="ECO:0000256" key="3">
    <source>
        <dbReference type="ARBA" id="ARBA00022801"/>
    </source>
</evidence>
<keyword evidence="3 5" id="KW-0378">Hydrolase</keyword>
<keyword evidence="4" id="KW-0460">Magnesium</keyword>
<dbReference type="Pfam" id="PF06888">
    <property type="entry name" value="Put_Phosphatase"/>
    <property type="match status" value="1"/>
</dbReference>
<dbReference type="Gene3D" id="3.90.1470.20">
    <property type="match status" value="1"/>
</dbReference>
<dbReference type="InterPro" id="IPR023214">
    <property type="entry name" value="HAD_sf"/>
</dbReference>
<dbReference type="InterPro" id="IPR050849">
    <property type="entry name" value="HAD-like_hydrolase_phosphatase"/>
</dbReference>
<dbReference type="PANTHER" id="PTHR28181">
    <property type="entry name" value="UPF0655 PROTEIN YCR015C"/>
    <property type="match status" value="1"/>
</dbReference>
<dbReference type="GO" id="GO:0046872">
    <property type="term" value="F:metal ion binding"/>
    <property type="evidence" value="ECO:0007669"/>
    <property type="project" value="UniProtKB-KW"/>
</dbReference>
<dbReference type="NCBIfam" id="TIGR01488">
    <property type="entry name" value="HAD-SF-IB"/>
    <property type="match status" value="1"/>
</dbReference>
<evidence type="ECO:0000256" key="2">
    <source>
        <dbReference type="ARBA" id="ARBA00022723"/>
    </source>
</evidence>
<dbReference type="AlphaFoldDB" id="A0AAE9H9Q4"/>
<protein>
    <submittedName>
        <fullName evidence="5">MtnX-like HAD-IB family phosphatase</fullName>
        <ecNumber evidence="5">3.1.3.-</ecNumber>
    </submittedName>
</protein>
<dbReference type="EC" id="3.1.3.-" evidence="5"/>
<gene>
    <name evidence="5" type="ORF">MXF72_19110</name>
</gene>
<organism evidence="5 6">
    <name type="scientific">Alcaligenes faecalis</name>
    <dbReference type="NCBI Taxonomy" id="511"/>
    <lineage>
        <taxon>Bacteria</taxon>
        <taxon>Pseudomonadati</taxon>
        <taxon>Pseudomonadota</taxon>
        <taxon>Betaproteobacteria</taxon>
        <taxon>Burkholderiales</taxon>
        <taxon>Alcaligenaceae</taxon>
        <taxon>Alcaligenes</taxon>
    </lineage>
</organism>
<proteinExistence type="predicted"/>
<keyword evidence="2" id="KW-0479">Metal-binding</keyword>
<dbReference type="PANTHER" id="PTHR28181:SF2">
    <property type="entry name" value="PHOSPHORIC MONOESTER HYDROLASE"/>
    <property type="match status" value="1"/>
</dbReference>
<evidence type="ECO:0000313" key="6">
    <source>
        <dbReference type="Proteomes" id="UP000830925"/>
    </source>
</evidence>
<dbReference type="Gene3D" id="3.40.50.1000">
    <property type="entry name" value="HAD superfamily/HAD-like"/>
    <property type="match status" value="1"/>
</dbReference>
<dbReference type="GO" id="GO:0016791">
    <property type="term" value="F:phosphatase activity"/>
    <property type="evidence" value="ECO:0007669"/>
    <property type="project" value="InterPro"/>
</dbReference>
<dbReference type="SUPFAM" id="SSF56784">
    <property type="entry name" value="HAD-like"/>
    <property type="match status" value="1"/>
</dbReference>
<dbReference type="InterPro" id="IPR006384">
    <property type="entry name" value="HAD_hydro_PyrdxlP_Pase-like"/>
</dbReference>
<evidence type="ECO:0000256" key="4">
    <source>
        <dbReference type="ARBA" id="ARBA00022842"/>
    </source>
</evidence>
<comment type="cofactor">
    <cofactor evidence="1">
        <name>Mg(2+)</name>
        <dbReference type="ChEBI" id="CHEBI:18420"/>
    </cofactor>
</comment>
<dbReference type="InterPro" id="IPR016965">
    <property type="entry name" value="Pase_PHOSPHO-typ"/>
</dbReference>